<organism evidence="1 2">
    <name type="scientific">Amycolatopsis coloradensis</name>
    <dbReference type="NCBI Taxonomy" id="76021"/>
    <lineage>
        <taxon>Bacteria</taxon>
        <taxon>Bacillati</taxon>
        <taxon>Actinomycetota</taxon>
        <taxon>Actinomycetes</taxon>
        <taxon>Pseudonocardiales</taxon>
        <taxon>Pseudonocardiaceae</taxon>
        <taxon>Amycolatopsis</taxon>
    </lineage>
</organism>
<dbReference type="Proteomes" id="UP001456344">
    <property type="component" value="Chromosome"/>
</dbReference>
<proteinExistence type="predicted"/>
<evidence type="ECO:0000313" key="2">
    <source>
        <dbReference type="Proteomes" id="UP001456344"/>
    </source>
</evidence>
<keyword evidence="2" id="KW-1185">Reference proteome</keyword>
<gene>
    <name evidence="1" type="ORF">LCL61_28305</name>
</gene>
<evidence type="ECO:0000313" key="1">
    <source>
        <dbReference type="EMBL" id="WYW19453.1"/>
    </source>
</evidence>
<name>A0ACD5BJ62_9PSEU</name>
<protein>
    <submittedName>
        <fullName evidence="1">RICIN domain-containing protein</fullName>
    </submittedName>
</protein>
<sequence length="1020" mass="110129">MFTAAVMAFSMLAAAPATAAPDVSPSTPAAPSPATPPAATPPAPMPLTVGALPGAPQKPARQAPKATLAQSTDAEKAKAAAILGIVAGPELLILTDRNFTAAMYYAADDLDKQKPLEPEHRKVKDAAVAALGESDDACTTFIKSGMAAANVQDQAIVAERRARQEEERTAKAKAAALLGIPADNTVLGKSVYEFIVYLDLHADNHKDTAVKEAARAALSGTAEAQWTFLTVGVFDEHSKDVDRLIREDEAKSEAEKAAERAREAKANAAWHALGIRGDTALVNLSDQDFVIEIWSRAPRDTEVHGAAEAAVRSRNPADWKAFIDHGAKDAHLRDIDNALRKRDEEYVRQITEIRTRAEKSRLHPALVTAADTALGGSPVDRERFLRVGQDQNLSQSLRTFSTVSNNAYLTDSNGRATLTLWQPGNHPEQAWKIEPGLSDPTCFSLQSTARPNNYLRWDKNKRGGGSPQEAYVTVSPTDGTPAFKDEATWCLHPLMILFSPKGNDRLYLYPEGKSYAGTGWEVDTPVPPSPFDLTYRRDNYARERLGRAIADPVLDTNNLGYREHEHGRIYYTRYTRPVASITYSTGVVYNGPILDKFLALGGPNVLGGSIHSHTAAADGQILRLSYAFGSAESLFIAWSPATGAHEVHGGIGVTWSQTGDVTGPLGYPTTDETGFGNGTGYYNRFTGGSVYWMPNIGGITITGDFHARHKALGYETGPLGHPIESERQAQLAEASVPSVERQRFSTGALYRSQTNGVMAVHGEIYKKYAELGYESGFLGQPTSDTLTASDGVGKYVNFSNGTAIYWHPATGAHAIYGNIRARWNALGAEKSYLGYPTTDELPLPKGRRNVFQNGRIDWSNESGSTIDYKTVTMTPGSIELKNANGGRCIQVAGVGQDALRDSAGTELWDCVAGAKQVWKLTPLGDNKYNLKNQNSGKCLDLAPNYNNGTSITQYTCHNGVNQQWEFTTAANGTLALRSVYSAKVAEALGNGTANATPVGQWADLGNPNQRWTSIQINTTP</sequence>
<reference evidence="1" key="1">
    <citation type="submission" date="2023-10" db="EMBL/GenBank/DDBJ databases">
        <title>Whole genome sequencing of actinobacterial strain Amycolatopsis sp. (BCA-696) identifies the underlying plant growth-promoting genes.</title>
        <authorList>
            <person name="Gandham P."/>
            <person name="Vadla N."/>
            <person name="Saji A."/>
            <person name="Srinivas V."/>
            <person name="Ruperao P."/>
            <person name="Selvanayagam S."/>
            <person name="Saxena R.K."/>
            <person name="Rathore A."/>
            <person name="Gopalakrishnan S."/>
            <person name="Thakur V."/>
        </authorList>
    </citation>
    <scope>NUCLEOTIDE SEQUENCE</scope>
    <source>
        <strain evidence="1">BCA-696</strain>
    </source>
</reference>
<dbReference type="EMBL" id="CP150484">
    <property type="protein sequence ID" value="WYW19453.1"/>
    <property type="molecule type" value="Genomic_DNA"/>
</dbReference>
<accession>A0ACD5BJ62</accession>